<dbReference type="FunFam" id="1.10.510.10:FF:000021">
    <property type="entry name" value="Serine/threonine protein kinase"/>
    <property type="match status" value="1"/>
</dbReference>
<dbReference type="PANTHER" id="PTHR43289">
    <property type="entry name" value="MITOGEN-ACTIVATED PROTEIN KINASE KINASE KINASE 20-RELATED"/>
    <property type="match status" value="1"/>
</dbReference>
<dbReference type="InterPro" id="IPR000719">
    <property type="entry name" value="Prot_kinase_dom"/>
</dbReference>
<evidence type="ECO:0000256" key="4">
    <source>
        <dbReference type="ARBA" id="ARBA00022737"/>
    </source>
</evidence>
<dbReference type="CDD" id="cd06577">
    <property type="entry name" value="PASTA_pknB"/>
    <property type="match status" value="2"/>
</dbReference>
<keyword evidence="7 10" id="KW-0067">ATP-binding</keyword>
<dbReference type="KEGG" id="mbet:N8K70_00085"/>
<evidence type="ECO:0000256" key="3">
    <source>
        <dbReference type="ARBA" id="ARBA00022679"/>
    </source>
</evidence>
<evidence type="ECO:0000256" key="12">
    <source>
        <dbReference type="SAM" id="Phobius"/>
    </source>
</evidence>
<dbReference type="FunFam" id="3.30.200.20:FF:000035">
    <property type="entry name" value="Serine/threonine protein kinase Stk1"/>
    <property type="match status" value="1"/>
</dbReference>
<dbReference type="InterPro" id="IPR011009">
    <property type="entry name" value="Kinase-like_dom_sf"/>
</dbReference>
<keyword evidence="12" id="KW-0812">Transmembrane</keyword>
<evidence type="ECO:0000256" key="5">
    <source>
        <dbReference type="ARBA" id="ARBA00022741"/>
    </source>
</evidence>
<feature type="domain" description="PASTA" evidence="14">
    <location>
        <begin position="363"/>
        <end position="429"/>
    </location>
</feature>
<feature type="binding site" evidence="10">
    <location>
        <position position="41"/>
    </location>
    <ligand>
        <name>ATP</name>
        <dbReference type="ChEBI" id="CHEBI:30616"/>
    </ligand>
</feature>
<evidence type="ECO:0000256" key="11">
    <source>
        <dbReference type="SAM" id="MobiDB-lite"/>
    </source>
</evidence>
<dbReference type="PROSITE" id="PS50011">
    <property type="entry name" value="PROTEIN_KINASE_DOM"/>
    <property type="match status" value="1"/>
</dbReference>
<organism evidence="15 16">
    <name type="scientific">Microbacterium betulae</name>
    <dbReference type="NCBI Taxonomy" id="2981139"/>
    <lineage>
        <taxon>Bacteria</taxon>
        <taxon>Bacillati</taxon>
        <taxon>Actinomycetota</taxon>
        <taxon>Actinomycetes</taxon>
        <taxon>Micrococcales</taxon>
        <taxon>Microbacteriaceae</taxon>
        <taxon>Microbacterium</taxon>
    </lineage>
</organism>
<keyword evidence="12" id="KW-1133">Transmembrane helix</keyword>
<feature type="domain" description="PASTA" evidence="14">
    <location>
        <begin position="430"/>
        <end position="502"/>
    </location>
</feature>
<gene>
    <name evidence="15" type="primary">pknB</name>
    <name evidence="15" type="ORF">N8K70_00085</name>
</gene>
<dbReference type="Gene3D" id="1.10.510.10">
    <property type="entry name" value="Transferase(Phosphotransferase) domain 1"/>
    <property type="match status" value="1"/>
</dbReference>
<dbReference type="GO" id="GO:0045717">
    <property type="term" value="P:negative regulation of fatty acid biosynthetic process"/>
    <property type="evidence" value="ECO:0007669"/>
    <property type="project" value="UniProtKB-ARBA"/>
</dbReference>
<keyword evidence="3" id="KW-0808">Transferase</keyword>
<dbReference type="InterPro" id="IPR017441">
    <property type="entry name" value="Protein_kinase_ATP_BS"/>
</dbReference>
<feature type="domain" description="Protein kinase" evidence="13">
    <location>
        <begin position="12"/>
        <end position="282"/>
    </location>
</feature>
<dbReference type="PROSITE" id="PS00108">
    <property type="entry name" value="PROTEIN_KINASE_ST"/>
    <property type="match status" value="1"/>
</dbReference>
<dbReference type="GO" id="GO:0005524">
    <property type="term" value="F:ATP binding"/>
    <property type="evidence" value="ECO:0007669"/>
    <property type="project" value="UniProtKB-UniRule"/>
</dbReference>
<evidence type="ECO:0000256" key="1">
    <source>
        <dbReference type="ARBA" id="ARBA00012513"/>
    </source>
</evidence>
<evidence type="ECO:0000256" key="7">
    <source>
        <dbReference type="ARBA" id="ARBA00022840"/>
    </source>
</evidence>
<name>A0AA97I767_9MICO</name>
<dbReference type="RefSeq" id="WP_317139570.1">
    <property type="nucleotide sequence ID" value="NZ_CP118157.1"/>
</dbReference>
<evidence type="ECO:0000313" key="16">
    <source>
        <dbReference type="Proteomes" id="UP001305498"/>
    </source>
</evidence>
<dbReference type="NCBIfam" id="NF033483">
    <property type="entry name" value="PknB_PASTA_kin"/>
    <property type="match status" value="1"/>
</dbReference>
<dbReference type="InterPro" id="IPR005543">
    <property type="entry name" value="PASTA_dom"/>
</dbReference>
<dbReference type="EC" id="2.7.11.1" evidence="1"/>
<dbReference type="PROSITE" id="PS00107">
    <property type="entry name" value="PROTEIN_KINASE_ATP"/>
    <property type="match status" value="1"/>
</dbReference>
<dbReference type="Proteomes" id="UP001305498">
    <property type="component" value="Chromosome"/>
</dbReference>
<dbReference type="Gene3D" id="3.30.10.20">
    <property type="match status" value="2"/>
</dbReference>
<evidence type="ECO:0000256" key="8">
    <source>
        <dbReference type="ARBA" id="ARBA00047899"/>
    </source>
</evidence>
<comment type="catalytic activity">
    <reaction evidence="8">
        <text>L-threonyl-[protein] + ATP = O-phospho-L-threonyl-[protein] + ADP + H(+)</text>
        <dbReference type="Rhea" id="RHEA:46608"/>
        <dbReference type="Rhea" id="RHEA-COMP:11060"/>
        <dbReference type="Rhea" id="RHEA-COMP:11605"/>
        <dbReference type="ChEBI" id="CHEBI:15378"/>
        <dbReference type="ChEBI" id="CHEBI:30013"/>
        <dbReference type="ChEBI" id="CHEBI:30616"/>
        <dbReference type="ChEBI" id="CHEBI:61977"/>
        <dbReference type="ChEBI" id="CHEBI:456216"/>
        <dbReference type="EC" id="2.7.11.1"/>
    </reaction>
</comment>
<keyword evidence="2" id="KW-0723">Serine/threonine-protein kinase</keyword>
<comment type="catalytic activity">
    <reaction evidence="9">
        <text>L-seryl-[protein] + ATP = O-phospho-L-seryl-[protein] + ADP + H(+)</text>
        <dbReference type="Rhea" id="RHEA:17989"/>
        <dbReference type="Rhea" id="RHEA-COMP:9863"/>
        <dbReference type="Rhea" id="RHEA-COMP:11604"/>
        <dbReference type="ChEBI" id="CHEBI:15378"/>
        <dbReference type="ChEBI" id="CHEBI:29999"/>
        <dbReference type="ChEBI" id="CHEBI:30616"/>
        <dbReference type="ChEBI" id="CHEBI:83421"/>
        <dbReference type="ChEBI" id="CHEBI:456216"/>
        <dbReference type="EC" id="2.7.11.1"/>
    </reaction>
</comment>
<keyword evidence="12" id="KW-0472">Membrane</keyword>
<sequence>MQAEPRVLNDRYRVDDLIGRGGMASVYRGYDEKLGRTVAIKILERDLAGDSTFRTRFRLEAQAASRMAHSSIVRVFDAGEDSETDSSGAKRPVPYIVMELVTGTLLKDVIARGPLTPKDAVRYADGILEALEYSHRAGVVHRDIKPGNVMVTEAGQVKVMDFGIARAVSDSSSTVAQTTAILGTAAYFSPEQAKGEAVDARADLYSTGVVLYEMLTGRPPFRGDSPVAVAYQHVSETPVAPTAVNPELPRGLDPVVLRALAKDPYQRYPDAARFREALDEALDGRAPTRRELDTLTNELYGPSPRQAQETARTLRQLSSDNTMTRTQSGPPVVWIWSAVALVAVLIVAILFWVNTIQPWTGAPASSRVIPDVAGMTYERAAAELEANDLVPVEVGEPSDTVDEGVVIGTDPGEGLSVSPDQRVEVHVSEGPQVAVVPELVGLGLADARQAITDAGLSLGAILPVDDASSAKDTVLSIHSGTDELAAGDEVSQGSVIDLEVATGRVQVNNYTGWSVESAENALAELGLTSEVIEDENCMAADQPGIVSQSSIGSVPIRSTISVRVCTGVEETESPTPSPDPEAGQDIDAHTSHEAQGSPAAP</sequence>
<evidence type="ECO:0000313" key="15">
    <source>
        <dbReference type="EMBL" id="WOF23100.1"/>
    </source>
</evidence>
<keyword evidence="5 10" id="KW-0547">Nucleotide-binding</keyword>
<dbReference type="SMART" id="SM00740">
    <property type="entry name" value="PASTA"/>
    <property type="match status" value="3"/>
</dbReference>
<dbReference type="GO" id="GO:0004674">
    <property type="term" value="F:protein serine/threonine kinase activity"/>
    <property type="evidence" value="ECO:0007669"/>
    <property type="project" value="UniProtKB-KW"/>
</dbReference>
<keyword evidence="4" id="KW-0677">Repeat</keyword>
<dbReference type="Pfam" id="PF03793">
    <property type="entry name" value="PASTA"/>
    <property type="match status" value="1"/>
</dbReference>
<evidence type="ECO:0000256" key="6">
    <source>
        <dbReference type="ARBA" id="ARBA00022777"/>
    </source>
</evidence>
<evidence type="ECO:0000256" key="10">
    <source>
        <dbReference type="PROSITE-ProRule" id="PRU10141"/>
    </source>
</evidence>
<accession>A0AA97I767</accession>
<dbReference type="AlphaFoldDB" id="A0AA97I767"/>
<feature type="transmembrane region" description="Helical" evidence="12">
    <location>
        <begin position="333"/>
        <end position="353"/>
    </location>
</feature>
<evidence type="ECO:0000256" key="9">
    <source>
        <dbReference type="ARBA" id="ARBA00048679"/>
    </source>
</evidence>
<protein>
    <recommendedName>
        <fullName evidence="1">non-specific serine/threonine protein kinase</fullName>
        <ecNumber evidence="1">2.7.11.1</ecNumber>
    </recommendedName>
</protein>
<keyword evidence="6 15" id="KW-0418">Kinase</keyword>
<proteinExistence type="predicted"/>
<evidence type="ECO:0000256" key="2">
    <source>
        <dbReference type="ARBA" id="ARBA00022527"/>
    </source>
</evidence>
<evidence type="ECO:0000259" key="14">
    <source>
        <dbReference type="PROSITE" id="PS51178"/>
    </source>
</evidence>
<dbReference type="InterPro" id="IPR008271">
    <property type="entry name" value="Ser/Thr_kinase_AS"/>
</dbReference>
<evidence type="ECO:0000259" key="13">
    <source>
        <dbReference type="PROSITE" id="PS50011"/>
    </source>
</evidence>
<dbReference type="PROSITE" id="PS51178">
    <property type="entry name" value="PASTA"/>
    <property type="match status" value="2"/>
</dbReference>
<dbReference type="EMBL" id="CP118157">
    <property type="protein sequence ID" value="WOF23100.1"/>
    <property type="molecule type" value="Genomic_DNA"/>
</dbReference>
<dbReference type="PANTHER" id="PTHR43289:SF6">
    <property type="entry name" value="SERINE_THREONINE-PROTEIN KINASE NEKL-3"/>
    <property type="match status" value="1"/>
</dbReference>
<dbReference type="CDD" id="cd14014">
    <property type="entry name" value="STKc_PknB_like"/>
    <property type="match status" value="1"/>
</dbReference>
<dbReference type="SUPFAM" id="SSF56112">
    <property type="entry name" value="Protein kinase-like (PK-like)"/>
    <property type="match status" value="1"/>
</dbReference>
<dbReference type="SMART" id="SM00220">
    <property type="entry name" value="S_TKc"/>
    <property type="match status" value="1"/>
</dbReference>
<feature type="region of interest" description="Disordered" evidence="11">
    <location>
        <begin position="565"/>
        <end position="601"/>
    </location>
</feature>
<keyword evidence="16" id="KW-1185">Reference proteome</keyword>
<dbReference type="Gene3D" id="3.30.200.20">
    <property type="entry name" value="Phosphorylase Kinase, domain 1"/>
    <property type="match status" value="1"/>
</dbReference>
<dbReference type="Pfam" id="PF00069">
    <property type="entry name" value="Pkinase"/>
    <property type="match status" value="1"/>
</dbReference>
<reference evidence="15 16" key="1">
    <citation type="submission" date="2023-02" db="EMBL/GenBank/DDBJ databases">
        <title>Microbacterium betulae sp. nov., isolated from birch wood.</title>
        <authorList>
            <person name="Pasciak M."/>
            <person name="Pawlik K.J."/>
            <person name="Martynowski D."/>
            <person name="Laczmanski L."/>
            <person name="Ciekot J."/>
            <person name="Szponar B."/>
            <person name="Wojcik-Fatla A."/>
            <person name="Mackiewicz B."/>
            <person name="Farian E."/>
            <person name="Cholewa G."/>
            <person name="Cholewa A."/>
            <person name="Dutkiewicz J."/>
        </authorList>
    </citation>
    <scope>NUCLEOTIDE SEQUENCE [LARGE SCALE GENOMIC DNA]</scope>
    <source>
        <strain evidence="15 16">AB</strain>
    </source>
</reference>